<evidence type="ECO:0008006" key="3">
    <source>
        <dbReference type="Google" id="ProtNLM"/>
    </source>
</evidence>
<gene>
    <name evidence="1" type="ORF">AMQ74_01377</name>
</gene>
<dbReference type="Gene3D" id="3.40.50.2300">
    <property type="match status" value="1"/>
</dbReference>
<name>A0A150IXU1_9EURY</name>
<protein>
    <recommendedName>
        <fullName evidence="3">Low molecular weight phosphotyrosine protein phosphatase</fullName>
    </recommendedName>
</protein>
<dbReference type="PIRSF" id="PIRSF029416">
    <property type="entry name" value="UCP029416_PTP"/>
    <property type="match status" value="1"/>
</dbReference>
<sequence length="94" mass="10676">MRSCTAETIFAAEGYSVKSAGTSKSATTTISDEIINWADLIFAMEEKHKVIITNYFPDSSNGKRIIVLNIPDNYYYMEDELVELLKEKIKPYLS</sequence>
<dbReference type="Proteomes" id="UP000075578">
    <property type="component" value="Unassembled WGS sequence"/>
</dbReference>
<evidence type="ECO:0000313" key="2">
    <source>
        <dbReference type="Proteomes" id="UP000075578"/>
    </source>
</evidence>
<dbReference type="SUPFAM" id="SSF52788">
    <property type="entry name" value="Phosphotyrosine protein phosphatases I"/>
    <property type="match status" value="1"/>
</dbReference>
<accession>A0A150IXU1</accession>
<evidence type="ECO:0000313" key="1">
    <source>
        <dbReference type="EMBL" id="KYC49725.1"/>
    </source>
</evidence>
<reference evidence="1 2" key="1">
    <citation type="journal article" date="2016" name="ISME J.">
        <title>Chasing the elusive Euryarchaeota class WSA2: genomes reveal a uniquely fastidious methyl-reducing methanogen.</title>
        <authorList>
            <person name="Nobu M.K."/>
            <person name="Narihiro T."/>
            <person name="Kuroda K."/>
            <person name="Mei R."/>
            <person name="Liu W.T."/>
        </authorList>
    </citation>
    <scope>NUCLEOTIDE SEQUENCE [LARGE SCALE GENOMIC DNA]</scope>
    <source>
        <strain evidence="1">U1lsi0528_Bin089</strain>
    </source>
</reference>
<proteinExistence type="predicted"/>
<dbReference type="InterPro" id="IPR036196">
    <property type="entry name" value="Ptyr_pPase_sf"/>
</dbReference>
<comment type="caution">
    <text evidence="1">The sequence shown here is derived from an EMBL/GenBank/DDBJ whole genome shotgun (WGS) entry which is preliminary data.</text>
</comment>
<organism evidence="1 2">
    <name type="scientific">Candidatus Methanofastidiosum methylothiophilum</name>
    <dbReference type="NCBI Taxonomy" id="1705564"/>
    <lineage>
        <taxon>Archaea</taxon>
        <taxon>Methanobacteriati</taxon>
        <taxon>Methanobacteriota</taxon>
        <taxon>Stenosarchaea group</taxon>
        <taxon>Candidatus Methanofastidiosia</taxon>
        <taxon>Candidatus Methanofastidiosales</taxon>
        <taxon>Candidatus Methanofastidiosaceae</taxon>
        <taxon>Candidatus Methanofastidiosum</taxon>
    </lineage>
</organism>
<dbReference type="AlphaFoldDB" id="A0A150IXU1"/>
<dbReference type="EMBL" id="LNGD01000096">
    <property type="protein sequence ID" value="KYC49725.1"/>
    <property type="molecule type" value="Genomic_DNA"/>
</dbReference>
<dbReference type="InterPro" id="IPR016919">
    <property type="entry name" value="UCP029416_PTP"/>
</dbReference>